<name>A0A1M7FX66_9FIRM</name>
<dbReference type="Gene3D" id="3.60.40.10">
    <property type="entry name" value="PPM-type phosphatase domain"/>
    <property type="match status" value="1"/>
</dbReference>
<evidence type="ECO:0000313" key="2">
    <source>
        <dbReference type="EMBL" id="SHM08722.1"/>
    </source>
</evidence>
<accession>A0A1M7FX66</accession>
<keyword evidence="3" id="KW-1185">Reference proteome</keyword>
<dbReference type="Proteomes" id="UP000184038">
    <property type="component" value="Unassembled WGS sequence"/>
</dbReference>
<dbReference type="STRING" id="1120996.SAMN02746066_00701"/>
<dbReference type="Pfam" id="PF07228">
    <property type="entry name" value="SpoIIE"/>
    <property type="match status" value="1"/>
</dbReference>
<dbReference type="InterPro" id="IPR036457">
    <property type="entry name" value="PPM-type-like_dom_sf"/>
</dbReference>
<proteinExistence type="predicted"/>
<reference evidence="2 3" key="1">
    <citation type="submission" date="2016-11" db="EMBL/GenBank/DDBJ databases">
        <authorList>
            <person name="Jaros S."/>
            <person name="Januszkiewicz K."/>
            <person name="Wedrychowicz H."/>
        </authorList>
    </citation>
    <scope>NUCLEOTIDE SEQUENCE [LARGE SCALE GENOMIC DNA]</scope>
    <source>
        <strain evidence="2 3">DSM 15930</strain>
    </source>
</reference>
<evidence type="ECO:0000259" key="1">
    <source>
        <dbReference type="SMART" id="SM00331"/>
    </source>
</evidence>
<feature type="domain" description="PPM-type phosphatase" evidence="1">
    <location>
        <begin position="24"/>
        <end position="238"/>
    </location>
</feature>
<sequence length="410" mass="46017">MTEKSKSMKPLALQQGGKNDMSISIDVSYKSLNKHHEELCGDKVEILKTENSNIIILADGMGSGVKANILATLTSKILGTMFLNGAKIDECVETIVKTLPVCQVRQVAYSTFSILQIFHDGKAYLVEFDNPSCVFVRDEKLIRLPFTERIIADKKIRECRFDVKLNDCLVLMSDGVIHAGVGQVLNFGWTWDHMAEYTLESTKKTLSASRLASILSKACDDLYMQTPGDDTTIAVARIIDRKVVHIFTGPPRRKEDDETLMQDFMSGEAQRIVCGGTSANIVSRVLNREIMTSLNYIDPDIPPTAHIDGFRLVTEGVLTLNRAVSLLKKYVEESIDENFFMELDKENGGSRLAKVLIEECTSLKMYVGKAINVAHQNPNLPFDLSIRMHLVEQLKDYMKKMGKEVTVKYY</sequence>
<evidence type="ECO:0000313" key="3">
    <source>
        <dbReference type="Proteomes" id="UP000184038"/>
    </source>
</evidence>
<dbReference type="SUPFAM" id="SSF81606">
    <property type="entry name" value="PP2C-like"/>
    <property type="match status" value="1"/>
</dbReference>
<protein>
    <submittedName>
        <fullName evidence="2">Stage II sporulation protein E (SpoIIE)</fullName>
    </submittedName>
</protein>
<gene>
    <name evidence="2" type="ORF">SAMN02746066_00701</name>
</gene>
<dbReference type="SMART" id="SM00331">
    <property type="entry name" value="PP2C_SIG"/>
    <property type="match status" value="1"/>
</dbReference>
<dbReference type="InterPro" id="IPR001932">
    <property type="entry name" value="PPM-type_phosphatase-like_dom"/>
</dbReference>
<dbReference type="AlphaFoldDB" id="A0A1M7FX66"/>
<organism evidence="2 3">
    <name type="scientific">Anaerosporobacter mobilis DSM 15930</name>
    <dbReference type="NCBI Taxonomy" id="1120996"/>
    <lineage>
        <taxon>Bacteria</taxon>
        <taxon>Bacillati</taxon>
        <taxon>Bacillota</taxon>
        <taxon>Clostridia</taxon>
        <taxon>Lachnospirales</taxon>
        <taxon>Lachnospiraceae</taxon>
        <taxon>Anaerosporobacter</taxon>
    </lineage>
</organism>
<dbReference type="EMBL" id="FRCP01000006">
    <property type="protein sequence ID" value="SHM08722.1"/>
    <property type="molecule type" value="Genomic_DNA"/>
</dbReference>